<protein>
    <submittedName>
        <fullName evidence="3">Uncharacterized protein</fullName>
    </submittedName>
</protein>
<evidence type="ECO:0000313" key="3">
    <source>
        <dbReference type="WBParaSite" id="nRc.2.0.1.t04749-RA"/>
    </source>
</evidence>
<proteinExistence type="predicted"/>
<feature type="region of interest" description="Disordered" evidence="1">
    <location>
        <begin position="75"/>
        <end position="245"/>
    </location>
</feature>
<dbReference type="Proteomes" id="UP000887565">
    <property type="component" value="Unplaced"/>
</dbReference>
<dbReference type="WBParaSite" id="nRc.2.0.1.t04749-RA">
    <property type="protein sequence ID" value="nRc.2.0.1.t04749-RA"/>
    <property type="gene ID" value="nRc.2.0.1.g04749"/>
</dbReference>
<name>A0A915HSL4_ROMCU</name>
<dbReference type="AlphaFoldDB" id="A0A915HSL4"/>
<feature type="compositionally biased region" description="Polar residues" evidence="1">
    <location>
        <begin position="181"/>
        <end position="235"/>
    </location>
</feature>
<sequence length="245" mass="25825">MLSLTQELGSRPNSYSMWLSSMTHSHYTTTAILLPVSYSAPKEHWYIVGKEGGHKLNCTNRRGGFSCVQYKEGVNGAGTQKNDAKKQAKLRLGDDEDQSTESPEADNASVDPALDDNNVQAVESATSNTNAPGPTGTAPVNNNLQPAEITTNPAPANNNLEPVESTTPNKNAPMPTAPAPVNNNLQPLESTSTLAPSNNNLQPESPTPNTNAPEPTGSAPVNNNLQPVESSTPSGGVTEPKQSDK</sequence>
<accession>A0A915HSL4</accession>
<feature type="compositionally biased region" description="Polar residues" evidence="1">
    <location>
        <begin position="117"/>
        <end position="170"/>
    </location>
</feature>
<evidence type="ECO:0000313" key="2">
    <source>
        <dbReference type="Proteomes" id="UP000887565"/>
    </source>
</evidence>
<evidence type="ECO:0000256" key="1">
    <source>
        <dbReference type="SAM" id="MobiDB-lite"/>
    </source>
</evidence>
<reference evidence="3" key="1">
    <citation type="submission" date="2022-11" db="UniProtKB">
        <authorList>
            <consortium name="WormBaseParasite"/>
        </authorList>
    </citation>
    <scope>IDENTIFICATION</scope>
</reference>
<organism evidence="2 3">
    <name type="scientific">Romanomermis culicivorax</name>
    <name type="common">Nematode worm</name>
    <dbReference type="NCBI Taxonomy" id="13658"/>
    <lineage>
        <taxon>Eukaryota</taxon>
        <taxon>Metazoa</taxon>
        <taxon>Ecdysozoa</taxon>
        <taxon>Nematoda</taxon>
        <taxon>Enoplea</taxon>
        <taxon>Dorylaimia</taxon>
        <taxon>Mermithida</taxon>
        <taxon>Mermithoidea</taxon>
        <taxon>Mermithidae</taxon>
        <taxon>Romanomermis</taxon>
    </lineage>
</organism>
<keyword evidence="2" id="KW-1185">Reference proteome</keyword>